<dbReference type="EMBL" id="JACEIK010003784">
    <property type="protein sequence ID" value="MCD9643099.1"/>
    <property type="molecule type" value="Genomic_DNA"/>
</dbReference>
<protein>
    <submittedName>
        <fullName evidence="1">Uncharacterized protein</fullName>
    </submittedName>
</protein>
<comment type="caution">
    <text evidence="1">The sequence shown here is derived from an EMBL/GenBank/DDBJ whole genome shotgun (WGS) entry which is preliminary data.</text>
</comment>
<evidence type="ECO:0000313" key="2">
    <source>
        <dbReference type="Proteomes" id="UP000823775"/>
    </source>
</evidence>
<reference evidence="1 2" key="1">
    <citation type="journal article" date="2021" name="BMC Genomics">
        <title>Datura genome reveals duplications of psychoactive alkaloid biosynthetic genes and high mutation rate following tissue culture.</title>
        <authorList>
            <person name="Rajewski A."/>
            <person name="Carter-House D."/>
            <person name="Stajich J."/>
            <person name="Litt A."/>
        </authorList>
    </citation>
    <scope>NUCLEOTIDE SEQUENCE [LARGE SCALE GENOMIC DNA]</scope>
    <source>
        <strain evidence="1">AR-01</strain>
    </source>
</reference>
<dbReference type="Proteomes" id="UP000823775">
    <property type="component" value="Unassembled WGS sequence"/>
</dbReference>
<sequence length="63" mass="6546">CCVTPAIALVGRCFAPGSVQGEGHLAPGLAPDLLPRRARCCVDGLAPCAWEYSILVPRHVACS</sequence>
<gene>
    <name evidence="1" type="ORF">HAX54_030252</name>
</gene>
<feature type="non-terminal residue" evidence="1">
    <location>
        <position position="63"/>
    </location>
</feature>
<name>A0ABS8V8P1_DATST</name>
<keyword evidence="2" id="KW-1185">Reference proteome</keyword>
<evidence type="ECO:0000313" key="1">
    <source>
        <dbReference type="EMBL" id="MCD9643099.1"/>
    </source>
</evidence>
<accession>A0ABS8V8P1</accession>
<feature type="non-terminal residue" evidence="1">
    <location>
        <position position="1"/>
    </location>
</feature>
<organism evidence="1 2">
    <name type="scientific">Datura stramonium</name>
    <name type="common">Jimsonweed</name>
    <name type="synonym">Common thornapple</name>
    <dbReference type="NCBI Taxonomy" id="4076"/>
    <lineage>
        <taxon>Eukaryota</taxon>
        <taxon>Viridiplantae</taxon>
        <taxon>Streptophyta</taxon>
        <taxon>Embryophyta</taxon>
        <taxon>Tracheophyta</taxon>
        <taxon>Spermatophyta</taxon>
        <taxon>Magnoliopsida</taxon>
        <taxon>eudicotyledons</taxon>
        <taxon>Gunneridae</taxon>
        <taxon>Pentapetalae</taxon>
        <taxon>asterids</taxon>
        <taxon>lamiids</taxon>
        <taxon>Solanales</taxon>
        <taxon>Solanaceae</taxon>
        <taxon>Solanoideae</taxon>
        <taxon>Datureae</taxon>
        <taxon>Datura</taxon>
    </lineage>
</organism>
<proteinExistence type="predicted"/>